<proteinExistence type="predicted"/>
<gene>
    <name evidence="1" type="ORF">PECUL_23A017430</name>
</gene>
<dbReference type="EMBL" id="OW240914">
    <property type="protein sequence ID" value="CAH2278461.1"/>
    <property type="molecule type" value="Genomic_DNA"/>
</dbReference>
<accession>A0AAD1RUI8</accession>
<organism evidence="1 2">
    <name type="scientific">Pelobates cultripes</name>
    <name type="common">Western spadefoot toad</name>
    <dbReference type="NCBI Taxonomy" id="61616"/>
    <lineage>
        <taxon>Eukaryota</taxon>
        <taxon>Metazoa</taxon>
        <taxon>Chordata</taxon>
        <taxon>Craniata</taxon>
        <taxon>Vertebrata</taxon>
        <taxon>Euteleostomi</taxon>
        <taxon>Amphibia</taxon>
        <taxon>Batrachia</taxon>
        <taxon>Anura</taxon>
        <taxon>Pelobatoidea</taxon>
        <taxon>Pelobatidae</taxon>
        <taxon>Pelobates</taxon>
    </lineage>
</organism>
<dbReference type="AlphaFoldDB" id="A0AAD1RUI8"/>
<name>A0AAD1RUI8_PELCU</name>
<reference evidence="1" key="1">
    <citation type="submission" date="2022-03" db="EMBL/GenBank/DDBJ databases">
        <authorList>
            <person name="Alioto T."/>
            <person name="Alioto T."/>
            <person name="Gomez Garrido J."/>
        </authorList>
    </citation>
    <scope>NUCLEOTIDE SEQUENCE</scope>
</reference>
<dbReference type="Proteomes" id="UP001295444">
    <property type="component" value="Chromosome 03"/>
</dbReference>
<keyword evidence="2" id="KW-1185">Reference proteome</keyword>
<evidence type="ECO:0000313" key="2">
    <source>
        <dbReference type="Proteomes" id="UP001295444"/>
    </source>
</evidence>
<sequence>MVDNLEQHFQPAAVQSGGVTAIFLPYPKHIEVKSREIPRPCYDKMVPVRQPDSVTAGTSIQTENDDQPASYADINNNIIIIQKLCGPI</sequence>
<protein>
    <submittedName>
        <fullName evidence="1">Uncharacterized protein</fullName>
    </submittedName>
</protein>
<evidence type="ECO:0000313" key="1">
    <source>
        <dbReference type="EMBL" id="CAH2278461.1"/>
    </source>
</evidence>